<dbReference type="HOGENOM" id="CLU_952289_0_0_9"/>
<dbReference type="PANTHER" id="PTHR43335:SF4">
    <property type="entry name" value="ABC TRANSPORTER, ATP-BINDING PROTEIN"/>
    <property type="match status" value="1"/>
</dbReference>
<keyword evidence="2" id="KW-0813">Transport</keyword>
<sequence>MLKLVGLYDKRKQSLGSLSLGEGQRTGLAIVLLGNPQFTVFDEPMNGLDPAGIRFLRRLIRQLADKGKTVLFSPHVLSDVEEIADEVVILKNGKVAAKDPLNVVKQDLDSLEELFFELRKGASVLIRNVLVEEARIPSVKASRLMIVAILFLQPLAGLLEAKSIKSIGLDAMPATYPSLNVNLIIVSFCEHCINILSDHTERQASTMGNAKKQRSFRMYKLRKPGSSDPTILPSDVKKRTRFKMDNRKCNVSDDNYRHPVKNLKSINQNNIDTIVDAAIEQNLEAIKDLVDL</sequence>
<accession>R2SSG4</accession>
<gene>
    <name evidence="3" type="ORF">UAU_03553</name>
</gene>
<dbReference type="STRING" id="160454.RV10_GL001172"/>
<proteinExistence type="inferred from homology"/>
<dbReference type="PANTHER" id="PTHR43335">
    <property type="entry name" value="ABC TRANSPORTER, ATP-BINDING PROTEIN"/>
    <property type="match status" value="1"/>
</dbReference>
<comment type="similarity">
    <text evidence="1">Belongs to the ABC transporter superfamily.</text>
</comment>
<dbReference type="EMBL" id="AJAQ01000035">
    <property type="protein sequence ID" value="EOH91014.1"/>
    <property type="molecule type" value="Genomic_DNA"/>
</dbReference>
<evidence type="ECO:0000313" key="3">
    <source>
        <dbReference type="EMBL" id="EOH91014.1"/>
    </source>
</evidence>
<comment type="caution">
    <text evidence="3">The sequence shown here is derived from an EMBL/GenBank/DDBJ whole genome shotgun (WGS) entry which is preliminary data.</text>
</comment>
<reference evidence="3 4" key="1">
    <citation type="submission" date="2013-02" db="EMBL/GenBank/DDBJ databases">
        <title>The Genome Sequence of Enterococcus pallens BAA-351.</title>
        <authorList>
            <consortium name="The Broad Institute Genome Sequencing Platform"/>
            <consortium name="The Broad Institute Genome Sequencing Center for Infectious Disease"/>
            <person name="Earl A.M."/>
            <person name="Gilmore M.S."/>
            <person name="Lebreton F."/>
            <person name="Walker B."/>
            <person name="Young S.K."/>
            <person name="Zeng Q."/>
            <person name="Gargeya S."/>
            <person name="Fitzgerald M."/>
            <person name="Haas B."/>
            <person name="Abouelleil A."/>
            <person name="Alvarado L."/>
            <person name="Arachchi H.M."/>
            <person name="Berlin A.M."/>
            <person name="Chapman S.B."/>
            <person name="Dewar J."/>
            <person name="Goldberg J."/>
            <person name="Griggs A."/>
            <person name="Gujja S."/>
            <person name="Hansen M."/>
            <person name="Howarth C."/>
            <person name="Imamovic A."/>
            <person name="Larimer J."/>
            <person name="McCowan C."/>
            <person name="Murphy C."/>
            <person name="Neiman D."/>
            <person name="Pearson M."/>
            <person name="Priest M."/>
            <person name="Roberts A."/>
            <person name="Saif S."/>
            <person name="Shea T."/>
            <person name="Sisk P."/>
            <person name="Sykes S."/>
            <person name="Wortman J."/>
            <person name="Nusbaum C."/>
            <person name="Birren B."/>
        </authorList>
    </citation>
    <scope>NUCLEOTIDE SEQUENCE [LARGE SCALE GENOMIC DNA]</scope>
    <source>
        <strain evidence="3 4">ATCC BAA-351</strain>
    </source>
</reference>
<dbReference type="PATRIC" id="fig|1158607.3.peg.3549"/>
<dbReference type="Gene3D" id="3.40.50.300">
    <property type="entry name" value="P-loop containing nucleotide triphosphate hydrolases"/>
    <property type="match status" value="1"/>
</dbReference>
<keyword evidence="4" id="KW-1185">Reference proteome</keyword>
<dbReference type="AlphaFoldDB" id="R2SSG4"/>
<evidence type="ECO:0000256" key="2">
    <source>
        <dbReference type="ARBA" id="ARBA00022448"/>
    </source>
</evidence>
<evidence type="ECO:0000313" key="4">
    <source>
        <dbReference type="Proteomes" id="UP000013782"/>
    </source>
</evidence>
<dbReference type="InterPro" id="IPR027417">
    <property type="entry name" value="P-loop_NTPase"/>
</dbReference>
<organism evidence="3 4">
    <name type="scientific">Enterococcus pallens ATCC BAA-351</name>
    <dbReference type="NCBI Taxonomy" id="1158607"/>
    <lineage>
        <taxon>Bacteria</taxon>
        <taxon>Bacillati</taxon>
        <taxon>Bacillota</taxon>
        <taxon>Bacilli</taxon>
        <taxon>Lactobacillales</taxon>
        <taxon>Enterococcaceae</taxon>
        <taxon>Enterococcus</taxon>
    </lineage>
</organism>
<name>R2SSG4_9ENTE</name>
<evidence type="ECO:0000256" key="1">
    <source>
        <dbReference type="ARBA" id="ARBA00005417"/>
    </source>
</evidence>
<dbReference type="eggNOG" id="COG1131">
    <property type="taxonomic scope" value="Bacteria"/>
</dbReference>
<evidence type="ECO:0008006" key="5">
    <source>
        <dbReference type="Google" id="ProtNLM"/>
    </source>
</evidence>
<dbReference type="Proteomes" id="UP000013782">
    <property type="component" value="Unassembled WGS sequence"/>
</dbReference>
<protein>
    <recommendedName>
        <fullName evidence="5">ABC transporter domain-containing protein</fullName>
    </recommendedName>
</protein>
<dbReference type="SUPFAM" id="SSF52540">
    <property type="entry name" value="P-loop containing nucleoside triphosphate hydrolases"/>
    <property type="match status" value="1"/>
</dbReference>